<reference evidence="2" key="1">
    <citation type="submission" date="2021-03" db="EMBL/GenBank/DDBJ databases">
        <title>Chromosome level genome of the anhydrobiotic midge Polypedilum vanderplanki.</title>
        <authorList>
            <person name="Yoshida Y."/>
            <person name="Kikawada T."/>
            <person name="Gusev O."/>
        </authorList>
    </citation>
    <scope>NUCLEOTIDE SEQUENCE</scope>
    <source>
        <strain evidence="2">NIAS01</strain>
        <tissue evidence="2">Whole body or cell culture</tissue>
    </source>
</reference>
<dbReference type="EMBL" id="JADBJN010000001">
    <property type="protein sequence ID" value="KAG5684843.1"/>
    <property type="molecule type" value="Genomic_DNA"/>
</dbReference>
<protein>
    <submittedName>
        <fullName evidence="2">Uncharacterized protein</fullName>
    </submittedName>
</protein>
<feature type="compositionally biased region" description="Basic residues" evidence="1">
    <location>
        <begin position="1"/>
        <end position="31"/>
    </location>
</feature>
<evidence type="ECO:0000313" key="3">
    <source>
        <dbReference type="Proteomes" id="UP001107558"/>
    </source>
</evidence>
<accession>A0A9J6CTA5</accession>
<gene>
    <name evidence="2" type="ORF">PVAND_014054</name>
</gene>
<dbReference type="AlphaFoldDB" id="A0A9J6CTA5"/>
<keyword evidence="3" id="KW-1185">Reference proteome</keyword>
<comment type="caution">
    <text evidence="2">The sequence shown here is derived from an EMBL/GenBank/DDBJ whole genome shotgun (WGS) entry which is preliminary data.</text>
</comment>
<feature type="compositionally biased region" description="Basic and acidic residues" evidence="1">
    <location>
        <begin position="70"/>
        <end position="81"/>
    </location>
</feature>
<proteinExistence type="predicted"/>
<feature type="region of interest" description="Disordered" evidence="1">
    <location>
        <begin position="129"/>
        <end position="163"/>
    </location>
</feature>
<evidence type="ECO:0000313" key="2">
    <source>
        <dbReference type="EMBL" id="KAG5684843.1"/>
    </source>
</evidence>
<feature type="compositionally biased region" description="Basic residues" evidence="1">
    <location>
        <begin position="82"/>
        <end position="92"/>
    </location>
</feature>
<sequence>MVKTTRSRSKARSGRSKSKSANRSQSRKGQKSRSNSRVSMNDSMVVKDSNKKLRQRNLPNLDVSMMSEDEFLKTAHEEQSKRKSKSKTKMQRQNRDVVDMLFLRPQIAVKKDEKAGIDLKQKKIFQSCMQKSQNGEKSGPIDIEGKLRRSRSKTAKKGVNSRP</sequence>
<dbReference type="Proteomes" id="UP001107558">
    <property type="component" value="Chromosome 1"/>
</dbReference>
<feature type="region of interest" description="Disordered" evidence="1">
    <location>
        <begin position="1"/>
        <end position="97"/>
    </location>
</feature>
<name>A0A9J6CTA5_POLVA</name>
<evidence type="ECO:0000256" key="1">
    <source>
        <dbReference type="SAM" id="MobiDB-lite"/>
    </source>
</evidence>
<organism evidence="2 3">
    <name type="scientific">Polypedilum vanderplanki</name>
    <name type="common">Sleeping chironomid midge</name>
    <dbReference type="NCBI Taxonomy" id="319348"/>
    <lineage>
        <taxon>Eukaryota</taxon>
        <taxon>Metazoa</taxon>
        <taxon>Ecdysozoa</taxon>
        <taxon>Arthropoda</taxon>
        <taxon>Hexapoda</taxon>
        <taxon>Insecta</taxon>
        <taxon>Pterygota</taxon>
        <taxon>Neoptera</taxon>
        <taxon>Endopterygota</taxon>
        <taxon>Diptera</taxon>
        <taxon>Nematocera</taxon>
        <taxon>Chironomoidea</taxon>
        <taxon>Chironomidae</taxon>
        <taxon>Chironominae</taxon>
        <taxon>Polypedilum</taxon>
        <taxon>Polypedilum</taxon>
    </lineage>
</organism>